<organism evidence="1 2">
    <name type="scientific">Punica granatum</name>
    <name type="common">Pomegranate</name>
    <dbReference type="NCBI Taxonomy" id="22663"/>
    <lineage>
        <taxon>Eukaryota</taxon>
        <taxon>Viridiplantae</taxon>
        <taxon>Streptophyta</taxon>
        <taxon>Embryophyta</taxon>
        <taxon>Tracheophyta</taxon>
        <taxon>Spermatophyta</taxon>
        <taxon>Magnoliopsida</taxon>
        <taxon>eudicotyledons</taxon>
        <taxon>Gunneridae</taxon>
        <taxon>Pentapetalae</taxon>
        <taxon>rosids</taxon>
        <taxon>malvids</taxon>
        <taxon>Myrtales</taxon>
        <taxon>Lythraceae</taxon>
        <taxon>Punica</taxon>
    </lineage>
</organism>
<gene>
    <name evidence="1" type="ORF">CRG98_025767</name>
</gene>
<proteinExistence type="predicted"/>
<dbReference type="AlphaFoldDB" id="A0A2I0JCA6"/>
<protein>
    <submittedName>
        <fullName evidence="1">Uncharacterized protein</fullName>
    </submittedName>
</protein>
<comment type="caution">
    <text evidence="1">The sequence shown here is derived from an EMBL/GenBank/DDBJ whole genome shotgun (WGS) entry which is preliminary data.</text>
</comment>
<evidence type="ECO:0000313" key="1">
    <source>
        <dbReference type="EMBL" id="PKI53872.1"/>
    </source>
</evidence>
<evidence type="ECO:0000313" key="2">
    <source>
        <dbReference type="Proteomes" id="UP000233551"/>
    </source>
</evidence>
<dbReference type="EMBL" id="PGOL01001825">
    <property type="protein sequence ID" value="PKI53872.1"/>
    <property type="molecule type" value="Genomic_DNA"/>
</dbReference>
<accession>A0A2I0JCA6</accession>
<sequence length="93" mass="10463">MATTLQRSAIFPNEIELTSYLGSTTLHRFIYSDDELEADVQRGMTSFSLVEHRTRKLKTFGKRKNDSSFLGSTIVPPNFDATSRMSTRSLAGK</sequence>
<reference evidence="1 2" key="1">
    <citation type="submission" date="2017-11" db="EMBL/GenBank/DDBJ databases">
        <title>De-novo sequencing of pomegranate (Punica granatum L.) genome.</title>
        <authorList>
            <person name="Akparov Z."/>
            <person name="Amiraslanov A."/>
            <person name="Hajiyeva S."/>
            <person name="Abbasov M."/>
            <person name="Kaur K."/>
            <person name="Hamwieh A."/>
            <person name="Solovyev V."/>
            <person name="Salamov A."/>
            <person name="Braich B."/>
            <person name="Kosarev P."/>
            <person name="Mahmoud A."/>
            <person name="Hajiyev E."/>
            <person name="Babayeva S."/>
            <person name="Izzatullayeva V."/>
            <person name="Mammadov A."/>
            <person name="Mammadov A."/>
            <person name="Sharifova S."/>
            <person name="Ojaghi J."/>
            <person name="Eynullazada K."/>
            <person name="Bayramov B."/>
            <person name="Abdulazimova A."/>
            <person name="Shahmuradov I."/>
        </authorList>
    </citation>
    <scope>NUCLEOTIDE SEQUENCE [LARGE SCALE GENOMIC DNA]</scope>
    <source>
        <strain evidence="2">cv. AG2017</strain>
        <tissue evidence="1">Leaf</tissue>
    </source>
</reference>
<dbReference type="Proteomes" id="UP000233551">
    <property type="component" value="Unassembled WGS sequence"/>
</dbReference>
<keyword evidence="2" id="KW-1185">Reference proteome</keyword>
<name>A0A2I0JCA6_PUNGR</name>